<name>A0ABP3PM89_9PROT</name>
<protein>
    <recommendedName>
        <fullName evidence="1">YMGG-like Gly-zipper domain-containing protein</fullName>
    </recommendedName>
</protein>
<dbReference type="RefSeq" id="WP_166929767.1">
    <property type="nucleotide sequence ID" value="NZ_BAAADD010000004.1"/>
</dbReference>
<evidence type="ECO:0000259" key="1">
    <source>
        <dbReference type="Pfam" id="PF13441"/>
    </source>
</evidence>
<evidence type="ECO:0000313" key="3">
    <source>
        <dbReference type="Proteomes" id="UP001499951"/>
    </source>
</evidence>
<dbReference type="EMBL" id="BAAADD010000004">
    <property type="protein sequence ID" value="GAA0568960.1"/>
    <property type="molecule type" value="Genomic_DNA"/>
</dbReference>
<proteinExistence type="predicted"/>
<feature type="domain" description="YMGG-like Gly-zipper" evidence="1">
    <location>
        <begin position="27"/>
        <end position="67"/>
    </location>
</feature>
<dbReference type="PROSITE" id="PS51257">
    <property type="entry name" value="PROKAR_LIPOPROTEIN"/>
    <property type="match status" value="1"/>
</dbReference>
<organism evidence="2 3">
    <name type="scientific">Rhizomicrobium electricum</name>
    <dbReference type="NCBI Taxonomy" id="480070"/>
    <lineage>
        <taxon>Bacteria</taxon>
        <taxon>Pseudomonadati</taxon>
        <taxon>Pseudomonadota</taxon>
        <taxon>Alphaproteobacteria</taxon>
        <taxon>Micropepsales</taxon>
        <taxon>Micropepsaceae</taxon>
        <taxon>Rhizomicrobium</taxon>
    </lineage>
</organism>
<dbReference type="Pfam" id="PF13441">
    <property type="entry name" value="Gly-zipper_YMGG"/>
    <property type="match status" value="1"/>
</dbReference>
<comment type="caution">
    <text evidence="2">The sequence shown here is derived from an EMBL/GenBank/DDBJ whole genome shotgun (WGS) entry which is preliminary data.</text>
</comment>
<dbReference type="Proteomes" id="UP001499951">
    <property type="component" value="Unassembled WGS sequence"/>
</dbReference>
<sequence>MMLWKSASMAAVLALGLAGCGTSTGDRAVSGAGLGAAGGAIIGAMAGAPGTGAAIGAVGGAAIGAATNPCDLDLGTPYWREHGGRDEYDRRCRDRD</sequence>
<keyword evidence="3" id="KW-1185">Reference proteome</keyword>
<gene>
    <name evidence="2" type="ORF">GCM10008942_17010</name>
</gene>
<evidence type="ECO:0000313" key="2">
    <source>
        <dbReference type="EMBL" id="GAA0568960.1"/>
    </source>
</evidence>
<reference evidence="3" key="1">
    <citation type="journal article" date="2019" name="Int. J. Syst. Evol. Microbiol.">
        <title>The Global Catalogue of Microorganisms (GCM) 10K type strain sequencing project: providing services to taxonomists for standard genome sequencing and annotation.</title>
        <authorList>
            <consortium name="The Broad Institute Genomics Platform"/>
            <consortium name="The Broad Institute Genome Sequencing Center for Infectious Disease"/>
            <person name="Wu L."/>
            <person name="Ma J."/>
        </authorList>
    </citation>
    <scope>NUCLEOTIDE SEQUENCE [LARGE SCALE GENOMIC DNA]</scope>
    <source>
        <strain evidence="3">JCM 15089</strain>
    </source>
</reference>
<accession>A0ABP3PM89</accession>
<dbReference type="InterPro" id="IPR027367">
    <property type="entry name" value="Gly-zipper_YMGG"/>
</dbReference>